<accession>A0A916WI62</accession>
<evidence type="ECO:0000259" key="3">
    <source>
        <dbReference type="Pfam" id="PF07687"/>
    </source>
</evidence>
<dbReference type="FunFam" id="3.30.70.360:FF:000001">
    <property type="entry name" value="N-acetyldiaminopimelate deacetylase"/>
    <property type="match status" value="1"/>
</dbReference>
<comment type="caution">
    <text evidence="4">The sequence shown here is derived from an EMBL/GenBank/DDBJ whole genome shotgun (WGS) entry which is preliminary data.</text>
</comment>
<dbReference type="InterPro" id="IPR002933">
    <property type="entry name" value="Peptidase_M20"/>
</dbReference>
<proteinExistence type="predicted"/>
<organism evidence="4 5">
    <name type="scientific">Conyzicola nivalis</name>
    <dbReference type="NCBI Taxonomy" id="1477021"/>
    <lineage>
        <taxon>Bacteria</taxon>
        <taxon>Bacillati</taxon>
        <taxon>Actinomycetota</taxon>
        <taxon>Actinomycetes</taxon>
        <taxon>Micrococcales</taxon>
        <taxon>Microbacteriaceae</taxon>
        <taxon>Conyzicola</taxon>
    </lineage>
</organism>
<evidence type="ECO:0000256" key="1">
    <source>
        <dbReference type="ARBA" id="ARBA00022801"/>
    </source>
</evidence>
<dbReference type="GO" id="GO:0046872">
    <property type="term" value="F:metal ion binding"/>
    <property type="evidence" value="ECO:0007669"/>
    <property type="project" value="UniProtKB-KW"/>
</dbReference>
<reference evidence="4" key="2">
    <citation type="submission" date="2020-09" db="EMBL/GenBank/DDBJ databases">
        <authorList>
            <person name="Sun Q."/>
            <person name="Zhou Y."/>
        </authorList>
    </citation>
    <scope>NUCLEOTIDE SEQUENCE</scope>
    <source>
        <strain evidence="4">CGMCC 1.12813</strain>
    </source>
</reference>
<evidence type="ECO:0000256" key="2">
    <source>
        <dbReference type="PIRSR" id="PIRSR005962-1"/>
    </source>
</evidence>
<feature type="binding site" evidence="2">
    <location>
        <position position="103"/>
    </location>
    <ligand>
        <name>Mn(2+)</name>
        <dbReference type="ChEBI" id="CHEBI:29035"/>
        <label>2</label>
    </ligand>
</feature>
<dbReference type="AlphaFoldDB" id="A0A916WI62"/>
<dbReference type="GO" id="GO:0050118">
    <property type="term" value="F:N-acetyldiaminopimelate deacetylase activity"/>
    <property type="evidence" value="ECO:0007669"/>
    <property type="project" value="UniProtKB-ARBA"/>
</dbReference>
<dbReference type="NCBIfam" id="TIGR01891">
    <property type="entry name" value="amidohydrolases"/>
    <property type="match status" value="1"/>
</dbReference>
<dbReference type="SUPFAM" id="SSF55031">
    <property type="entry name" value="Bacterial exopeptidase dimerisation domain"/>
    <property type="match status" value="1"/>
</dbReference>
<feature type="binding site" evidence="2">
    <location>
        <position position="137"/>
    </location>
    <ligand>
        <name>Mn(2+)</name>
        <dbReference type="ChEBI" id="CHEBI:29035"/>
        <label>2</label>
    </ligand>
</feature>
<keyword evidence="1" id="KW-0378">Hydrolase</keyword>
<dbReference type="SUPFAM" id="SSF53187">
    <property type="entry name" value="Zn-dependent exopeptidases"/>
    <property type="match status" value="1"/>
</dbReference>
<dbReference type="Pfam" id="PF07687">
    <property type="entry name" value="M20_dimer"/>
    <property type="match status" value="1"/>
</dbReference>
<dbReference type="GO" id="GO:0019877">
    <property type="term" value="P:diaminopimelate biosynthetic process"/>
    <property type="evidence" value="ECO:0007669"/>
    <property type="project" value="UniProtKB-ARBA"/>
</dbReference>
<name>A0A916WI62_9MICO</name>
<dbReference type="InterPro" id="IPR036264">
    <property type="entry name" value="Bact_exopeptidase_dim_dom"/>
</dbReference>
<dbReference type="PIRSF" id="PIRSF005962">
    <property type="entry name" value="Pept_M20D_amidohydro"/>
    <property type="match status" value="1"/>
</dbReference>
<feature type="domain" description="Peptidase M20 dimerisation" evidence="3">
    <location>
        <begin position="186"/>
        <end position="281"/>
    </location>
</feature>
<dbReference type="PANTHER" id="PTHR11014:SF63">
    <property type="entry name" value="METALLOPEPTIDASE, PUTATIVE (AFU_ORTHOLOGUE AFUA_6G09600)-RELATED"/>
    <property type="match status" value="1"/>
</dbReference>
<feature type="binding site" evidence="2">
    <location>
        <position position="101"/>
    </location>
    <ligand>
        <name>Mn(2+)</name>
        <dbReference type="ChEBI" id="CHEBI:29035"/>
        <label>2</label>
    </ligand>
</feature>
<dbReference type="InterPro" id="IPR017439">
    <property type="entry name" value="Amidohydrolase"/>
</dbReference>
<evidence type="ECO:0000313" key="5">
    <source>
        <dbReference type="Proteomes" id="UP000606922"/>
    </source>
</evidence>
<feature type="binding site" evidence="2">
    <location>
        <position position="164"/>
    </location>
    <ligand>
        <name>Mn(2+)</name>
        <dbReference type="ChEBI" id="CHEBI:29035"/>
        <label>2</label>
    </ligand>
</feature>
<gene>
    <name evidence="4" type="ORF">GCM10010979_12780</name>
</gene>
<dbReference type="Gene3D" id="3.30.70.360">
    <property type="match status" value="1"/>
</dbReference>
<dbReference type="EMBL" id="BMGB01000001">
    <property type="protein sequence ID" value="GGA99766.1"/>
    <property type="molecule type" value="Genomic_DNA"/>
</dbReference>
<reference evidence="4" key="1">
    <citation type="journal article" date="2014" name="Int. J. Syst. Evol. Microbiol.">
        <title>Complete genome sequence of Corynebacterium casei LMG S-19264T (=DSM 44701T), isolated from a smear-ripened cheese.</title>
        <authorList>
            <consortium name="US DOE Joint Genome Institute (JGI-PGF)"/>
            <person name="Walter F."/>
            <person name="Albersmeier A."/>
            <person name="Kalinowski J."/>
            <person name="Ruckert C."/>
        </authorList>
    </citation>
    <scope>NUCLEOTIDE SEQUENCE</scope>
    <source>
        <strain evidence="4">CGMCC 1.12813</strain>
    </source>
</reference>
<dbReference type="Pfam" id="PF01546">
    <property type="entry name" value="Peptidase_M20"/>
    <property type="match status" value="1"/>
</dbReference>
<protein>
    <submittedName>
        <fullName evidence="4">Amidohydrolase</fullName>
    </submittedName>
</protein>
<sequence>MAPEAAPGQDESVTVDDLYRDLHAHPELSFEETRTAAIAAAELRAVGFDVIERLGITGVVGVLRNGSGATVMLRADMDALPVVEDTGLAYASTAPGVMHACGHDVHVACLIGAARELAATREHWAGTVVAVFQPAEEVGGGAQAMIDDGLYDRVPTPDVVLGQHVGPAPAGFVGAHSGAAFASADSLDITVPGRGGHGSRPETTVDPIVIAAAIVGRLQTIVSREIAPQDTAVVTVGRMSAGTKNNIIPESAELGLSIRAYSEEVRLRVLSAIERIVRAESAASGAPDPSIDLAESFPVTVNDRVATDRTMAAFRSEFGPEAVIDPGQVSGSEDVGLLATAANAPLVYWILGGAHPENYAAAATAGTIDRDVPSNHSPRFAPEPQPTLDRGVAALVTAAREWLAPAVPGS</sequence>
<feature type="binding site" evidence="2">
    <location>
        <position position="376"/>
    </location>
    <ligand>
        <name>Mn(2+)</name>
        <dbReference type="ChEBI" id="CHEBI:29035"/>
        <label>2</label>
    </ligand>
</feature>
<keyword evidence="2" id="KW-0479">Metal-binding</keyword>
<keyword evidence="2" id="KW-0464">Manganese</keyword>
<keyword evidence="5" id="KW-1185">Reference proteome</keyword>
<dbReference type="InterPro" id="IPR011650">
    <property type="entry name" value="Peptidase_M20_dimer"/>
</dbReference>
<dbReference type="PANTHER" id="PTHR11014">
    <property type="entry name" value="PEPTIDASE M20 FAMILY MEMBER"/>
    <property type="match status" value="1"/>
</dbReference>
<dbReference type="Proteomes" id="UP000606922">
    <property type="component" value="Unassembled WGS sequence"/>
</dbReference>
<comment type="cofactor">
    <cofactor evidence="2">
        <name>Mn(2+)</name>
        <dbReference type="ChEBI" id="CHEBI:29035"/>
    </cofactor>
    <text evidence="2">The Mn(2+) ion enhances activity.</text>
</comment>
<evidence type="ECO:0000313" key="4">
    <source>
        <dbReference type="EMBL" id="GGA99766.1"/>
    </source>
</evidence>
<dbReference type="Gene3D" id="3.40.630.10">
    <property type="entry name" value="Zn peptidases"/>
    <property type="match status" value="1"/>
</dbReference>